<feature type="region of interest" description="Disordered" evidence="1">
    <location>
        <begin position="33"/>
        <end position="52"/>
    </location>
</feature>
<evidence type="ECO:0000256" key="1">
    <source>
        <dbReference type="SAM" id="MobiDB-lite"/>
    </source>
</evidence>
<evidence type="ECO:0008006" key="4">
    <source>
        <dbReference type="Google" id="ProtNLM"/>
    </source>
</evidence>
<name>A0AAV9ZS70_9AGAR</name>
<evidence type="ECO:0000313" key="3">
    <source>
        <dbReference type="Proteomes" id="UP001362999"/>
    </source>
</evidence>
<feature type="region of interest" description="Disordered" evidence="1">
    <location>
        <begin position="528"/>
        <end position="561"/>
    </location>
</feature>
<protein>
    <recommendedName>
        <fullName evidence="4">F-box domain-containing protein</fullName>
    </recommendedName>
</protein>
<dbReference type="EMBL" id="JAWWNJ010000115">
    <property type="protein sequence ID" value="KAK6991788.1"/>
    <property type="molecule type" value="Genomic_DNA"/>
</dbReference>
<accession>A0AAV9ZS70</accession>
<organism evidence="2 3">
    <name type="scientific">Favolaschia claudopus</name>
    <dbReference type="NCBI Taxonomy" id="2862362"/>
    <lineage>
        <taxon>Eukaryota</taxon>
        <taxon>Fungi</taxon>
        <taxon>Dikarya</taxon>
        <taxon>Basidiomycota</taxon>
        <taxon>Agaricomycotina</taxon>
        <taxon>Agaricomycetes</taxon>
        <taxon>Agaricomycetidae</taxon>
        <taxon>Agaricales</taxon>
        <taxon>Marasmiineae</taxon>
        <taxon>Mycenaceae</taxon>
        <taxon>Favolaschia</taxon>
    </lineage>
</organism>
<evidence type="ECO:0000313" key="2">
    <source>
        <dbReference type="EMBL" id="KAK6991788.1"/>
    </source>
</evidence>
<proteinExistence type="predicted"/>
<reference evidence="2 3" key="1">
    <citation type="journal article" date="2024" name="J Genomics">
        <title>Draft genome sequencing and assembly of Favolaschia claudopus CIRM-BRFM 2984 isolated from oak limbs.</title>
        <authorList>
            <person name="Navarro D."/>
            <person name="Drula E."/>
            <person name="Chaduli D."/>
            <person name="Cazenave R."/>
            <person name="Ahrendt S."/>
            <person name="Wang J."/>
            <person name="Lipzen A."/>
            <person name="Daum C."/>
            <person name="Barry K."/>
            <person name="Grigoriev I.V."/>
            <person name="Favel A."/>
            <person name="Rosso M.N."/>
            <person name="Martin F."/>
        </authorList>
    </citation>
    <scope>NUCLEOTIDE SEQUENCE [LARGE SCALE GENOMIC DNA]</scope>
    <source>
        <strain evidence="2 3">CIRM-BRFM 2984</strain>
    </source>
</reference>
<dbReference type="SUPFAM" id="SSF52047">
    <property type="entry name" value="RNI-like"/>
    <property type="match status" value="1"/>
</dbReference>
<dbReference type="Proteomes" id="UP001362999">
    <property type="component" value="Unassembled WGS sequence"/>
</dbReference>
<sequence length="587" mass="63608">MGSDQSSQYPIVEAASNVYHALVPNDPFIQSSANCDQPNGQDCHRPSGSPAHPMHTLPPELISLIFVHCLPTGAAGQRKLHPSTPPLLLTRICSAWRTLALRTPELWAYVAFEVFHTTPSSPTSGFQSKPFELKLPKLGWWLARGADHPLTLHLHCRQHSAGLVPLLVAHTQRWADVDLFLHPTTLAAFDMHTVEMTDFELPLLRRLSLGCSPRSSPIGAGTDAALPRVTAFANAPHLTRVSLLKLPPSAVKLPWTQLTHFYASYAAVEDVARVLRLAPELQRLQLDFQQWSPSSSTISPPPMATEDLTRSGLSVNITHTSVKSFTLHTHPSSPIPLSVLLGPGSRLTLPSLVSLNLPPITPGDVGALVAFLSRSCLSQTLQDLTFALAPLPQDVILEILSPLKSLQRLELHFPTQIVLGDILRALEVTLPSTDDSDARITDHCNAGGRAPFLPSLRELRIDCYRGKVTYAQLRMALEARWNVGCDVAVAEAQHGGNSLHPPSASKGRSLHFQQSVAQLRTFTMTTLTPNPKSASSSPSVATVPLPARQTCPRPDSDPDEPHLAALRVLQAQGMSLSVASVYGGTVV</sequence>
<keyword evidence="3" id="KW-1185">Reference proteome</keyword>
<dbReference type="AlphaFoldDB" id="A0AAV9ZS70"/>
<comment type="caution">
    <text evidence="2">The sequence shown here is derived from an EMBL/GenBank/DDBJ whole genome shotgun (WGS) entry which is preliminary data.</text>
</comment>
<feature type="compositionally biased region" description="Low complexity" evidence="1">
    <location>
        <begin position="529"/>
        <end position="547"/>
    </location>
</feature>
<gene>
    <name evidence="2" type="ORF">R3P38DRAFT_228724</name>
</gene>